<dbReference type="CDD" id="cd00431">
    <property type="entry name" value="cysteine_hydrolases"/>
    <property type="match status" value="1"/>
</dbReference>
<proteinExistence type="inferred from homology"/>
<dbReference type="EMBL" id="JABXYM010000001">
    <property type="protein sequence ID" value="MCR6095296.1"/>
    <property type="molecule type" value="Genomic_DNA"/>
</dbReference>
<evidence type="ECO:0000313" key="5">
    <source>
        <dbReference type="Proteomes" id="UP001057753"/>
    </source>
</evidence>
<dbReference type="Pfam" id="PF00857">
    <property type="entry name" value="Isochorismatase"/>
    <property type="match status" value="1"/>
</dbReference>
<dbReference type="SUPFAM" id="SSF52499">
    <property type="entry name" value="Isochorismatase-like hydrolases"/>
    <property type="match status" value="1"/>
</dbReference>
<organism evidence="4 5">
    <name type="scientific">Salipaludibacillus agaradhaerens</name>
    <name type="common">Bacillus agaradhaerens</name>
    <dbReference type="NCBI Taxonomy" id="76935"/>
    <lineage>
        <taxon>Bacteria</taxon>
        <taxon>Bacillati</taxon>
        <taxon>Bacillota</taxon>
        <taxon>Bacilli</taxon>
        <taxon>Bacillales</taxon>
        <taxon>Bacillaceae</taxon>
    </lineage>
</organism>
<comment type="caution">
    <text evidence="4">The sequence shown here is derived from an EMBL/GenBank/DDBJ whole genome shotgun (WGS) entry which is preliminary data.</text>
</comment>
<evidence type="ECO:0000256" key="1">
    <source>
        <dbReference type="ARBA" id="ARBA00006336"/>
    </source>
</evidence>
<keyword evidence="2 4" id="KW-0378">Hydrolase</keyword>
<dbReference type="Gene3D" id="3.40.50.850">
    <property type="entry name" value="Isochorismatase-like"/>
    <property type="match status" value="1"/>
</dbReference>
<protein>
    <submittedName>
        <fullName evidence="4">Cysteine hydrolase</fullName>
    </submittedName>
</protein>
<dbReference type="Proteomes" id="UP001057753">
    <property type="component" value="Unassembled WGS sequence"/>
</dbReference>
<evidence type="ECO:0000259" key="3">
    <source>
        <dbReference type="Pfam" id="PF00857"/>
    </source>
</evidence>
<dbReference type="InterPro" id="IPR036380">
    <property type="entry name" value="Isochorismatase-like_sf"/>
</dbReference>
<evidence type="ECO:0000256" key="2">
    <source>
        <dbReference type="ARBA" id="ARBA00022801"/>
    </source>
</evidence>
<gene>
    <name evidence="4" type="ORF">HXA33_01955</name>
</gene>
<dbReference type="PANTHER" id="PTHR43540:SF6">
    <property type="entry name" value="ISOCHORISMATASE-LIKE DOMAIN-CONTAINING PROTEIN"/>
    <property type="match status" value="1"/>
</dbReference>
<feature type="domain" description="Isochorismatase-like" evidence="3">
    <location>
        <begin position="17"/>
        <end position="179"/>
    </location>
</feature>
<name>A0A9Q4FXC2_SALAG</name>
<evidence type="ECO:0000313" key="4">
    <source>
        <dbReference type="EMBL" id="MCR6095296.1"/>
    </source>
</evidence>
<dbReference type="PANTHER" id="PTHR43540">
    <property type="entry name" value="PEROXYUREIDOACRYLATE/UREIDOACRYLATE AMIDOHYDROLASE-RELATED"/>
    <property type="match status" value="1"/>
</dbReference>
<accession>A0A9Q4FXC2</accession>
<dbReference type="GO" id="GO:0016787">
    <property type="term" value="F:hydrolase activity"/>
    <property type="evidence" value="ECO:0007669"/>
    <property type="project" value="UniProtKB-KW"/>
</dbReference>
<sequence length="203" mass="23486">MSEKNSHPHVHDYEHVALLFVDMISDFSFEDGERLFPHTLKAAKKMAKLKTRAKELNIPILYVNDNYGRWQSDFPGIVEEMKQSEQGKKIVHLLQPDDDDYFILKPQYSAFFMTPLELLLNYLNVKSLIICGVAGNMCIHFTANDAFMRGYKLYIPSDCTASNSREENDKALHLMAHVLKATIQPSEELDLEAIKYEWRQLKS</sequence>
<dbReference type="InterPro" id="IPR050272">
    <property type="entry name" value="Isochorismatase-like_hydrls"/>
</dbReference>
<comment type="similarity">
    <text evidence="1">Belongs to the isochorismatase family.</text>
</comment>
<dbReference type="AlphaFoldDB" id="A0A9Q4FXC2"/>
<dbReference type="InterPro" id="IPR000868">
    <property type="entry name" value="Isochorismatase-like_dom"/>
</dbReference>
<reference evidence="4" key="1">
    <citation type="submission" date="2020-06" db="EMBL/GenBank/DDBJ databases">
        <title>Insight into the genomes of haloalkaliphilic bacilli from Kenyan soda lakes.</title>
        <authorList>
            <person name="Mwirichia R."/>
            <person name="Villamizar G.C."/>
            <person name="Poehlein A."/>
            <person name="Mugweru J."/>
            <person name="Kipnyargis A."/>
            <person name="Kiplimo D."/>
            <person name="Orwa P."/>
            <person name="Daniel R."/>
        </authorList>
    </citation>
    <scope>NUCLEOTIDE SEQUENCE</scope>
    <source>
        <strain evidence="4">B1096_S55</strain>
    </source>
</reference>
<dbReference type="RefSeq" id="WP_257819989.1">
    <property type="nucleotide sequence ID" value="NZ_JABXYM010000001.1"/>
</dbReference>
<keyword evidence="5" id="KW-1185">Reference proteome</keyword>